<dbReference type="SUPFAM" id="SSF56496">
    <property type="entry name" value="Fibrinogen C-terminal domain-like"/>
    <property type="match status" value="1"/>
</dbReference>
<dbReference type="Proteomes" id="UP000507470">
    <property type="component" value="Unassembled WGS sequence"/>
</dbReference>
<name>A0A6J8ESY0_MYTCO</name>
<dbReference type="Gene3D" id="3.90.215.10">
    <property type="entry name" value="Gamma Fibrinogen, chain A, domain 1"/>
    <property type="match status" value="1"/>
</dbReference>
<organism evidence="2 3">
    <name type="scientific">Mytilus coruscus</name>
    <name type="common">Sea mussel</name>
    <dbReference type="NCBI Taxonomy" id="42192"/>
    <lineage>
        <taxon>Eukaryota</taxon>
        <taxon>Metazoa</taxon>
        <taxon>Spiralia</taxon>
        <taxon>Lophotrochozoa</taxon>
        <taxon>Mollusca</taxon>
        <taxon>Bivalvia</taxon>
        <taxon>Autobranchia</taxon>
        <taxon>Pteriomorphia</taxon>
        <taxon>Mytilida</taxon>
        <taxon>Mytiloidea</taxon>
        <taxon>Mytilidae</taxon>
        <taxon>Mytilinae</taxon>
        <taxon>Mytilus</taxon>
    </lineage>
</organism>
<dbReference type="Pfam" id="PF03564">
    <property type="entry name" value="DUF1759"/>
    <property type="match status" value="1"/>
</dbReference>
<dbReference type="SMART" id="SM00186">
    <property type="entry name" value="FBG"/>
    <property type="match status" value="1"/>
</dbReference>
<keyword evidence="3" id="KW-1185">Reference proteome</keyword>
<evidence type="ECO:0000259" key="1">
    <source>
        <dbReference type="PROSITE" id="PS51406"/>
    </source>
</evidence>
<sequence length="250" mass="28322">MQNLLNLPTPTPGIKGLKSFSDTIESYIRELEGIGRYQKSYGSLLIPLILNKVPCFVRQNITRDHRNDDWDISSLRKAIQKEICIQEADPIETDIIPTASIVTETTHKRWRPTGSEGNEYIHALTTNGLHRIHIILEELNGTLRYADYSIFHVGDESTKYLLNVTGYSGNAGDCLDSDDISGRANGMKFTTKDQDYDRWSLNCAATYKGGWWYSKCDYCDLNGKYGIHGPSWYLDLHGLVKSSTMMITKV</sequence>
<evidence type="ECO:0000313" key="2">
    <source>
        <dbReference type="EMBL" id="CAC5423694.1"/>
    </source>
</evidence>
<dbReference type="EMBL" id="CACVKT020009846">
    <property type="protein sequence ID" value="CAC5423694.1"/>
    <property type="molecule type" value="Genomic_DNA"/>
</dbReference>
<dbReference type="PANTHER" id="PTHR19143">
    <property type="entry name" value="FIBRINOGEN/TENASCIN/ANGIOPOEITIN"/>
    <property type="match status" value="1"/>
</dbReference>
<accession>A0A6J8ESY0</accession>
<dbReference type="Pfam" id="PF00147">
    <property type="entry name" value="Fibrinogen_C"/>
    <property type="match status" value="1"/>
</dbReference>
<dbReference type="PROSITE" id="PS51406">
    <property type="entry name" value="FIBRINOGEN_C_2"/>
    <property type="match status" value="1"/>
</dbReference>
<dbReference type="InterPro" id="IPR050373">
    <property type="entry name" value="Fibrinogen_C-term_domain"/>
</dbReference>
<dbReference type="GO" id="GO:0005615">
    <property type="term" value="C:extracellular space"/>
    <property type="evidence" value="ECO:0007669"/>
    <property type="project" value="TreeGrafter"/>
</dbReference>
<evidence type="ECO:0000313" key="3">
    <source>
        <dbReference type="Proteomes" id="UP000507470"/>
    </source>
</evidence>
<reference evidence="2 3" key="1">
    <citation type="submission" date="2020-06" db="EMBL/GenBank/DDBJ databases">
        <authorList>
            <person name="Li R."/>
            <person name="Bekaert M."/>
        </authorList>
    </citation>
    <scope>NUCLEOTIDE SEQUENCE [LARGE SCALE GENOMIC DNA]</scope>
    <source>
        <strain evidence="3">wild</strain>
    </source>
</reference>
<dbReference type="AlphaFoldDB" id="A0A6J8ESY0"/>
<gene>
    <name evidence="2" type="ORF">MCOR_55664</name>
</gene>
<dbReference type="OrthoDB" id="9990035at2759"/>
<dbReference type="InterPro" id="IPR002181">
    <property type="entry name" value="Fibrinogen_a/b/g_C_dom"/>
</dbReference>
<protein>
    <recommendedName>
        <fullName evidence="1">Fibrinogen C-terminal domain-containing protein</fullName>
    </recommendedName>
</protein>
<dbReference type="InterPro" id="IPR005312">
    <property type="entry name" value="DUF1759"/>
</dbReference>
<proteinExistence type="predicted"/>
<dbReference type="InterPro" id="IPR036056">
    <property type="entry name" value="Fibrinogen-like_C"/>
</dbReference>
<dbReference type="InterPro" id="IPR014716">
    <property type="entry name" value="Fibrinogen_a/b/g_C_1"/>
</dbReference>
<feature type="domain" description="Fibrinogen C-terminal" evidence="1">
    <location>
        <begin position="117"/>
        <end position="250"/>
    </location>
</feature>